<proteinExistence type="predicted"/>
<dbReference type="InterPro" id="IPR029058">
    <property type="entry name" value="AB_hydrolase_fold"/>
</dbReference>
<feature type="signal peptide" evidence="1">
    <location>
        <begin position="1"/>
        <end position="22"/>
    </location>
</feature>
<keyword evidence="1" id="KW-0732">Signal</keyword>
<evidence type="ECO:0000256" key="1">
    <source>
        <dbReference type="SAM" id="SignalP"/>
    </source>
</evidence>
<gene>
    <name evidence="4" type="ORF">BQ4739_LOCUS17611</name>
    <name evidence="3" type="ORF">BQ4739_LOCUS442</name>
</gene>
<dbReference type="Proteomes" id="UP000256970">
    <property type="component" value="Unassembled WGS sequence"/>
</dbReference>
<dbReference type="PANTHER" id="PTHR45856:SF11">
    <property type="entry name" value="FUNGAL LIPASE-LIKE DOMAIN-CONTAINING PROTEIN"/>
    <property type="match status" value="1"/>
</dbReference>
<dbReference type="Pfam" id="PF01764">
    <property type="entry name" value="Lipase_3"/>
    <property type="match status" value="1"/>
</dbReference>
<feature type="chain" id="PRO_5033787642" description="Fungal lipase-type domain-containing protein" evidence="1">
    <location>
        <begin position="23"/>
        <end position="465"/>
    </location>
</feature>
<dbReference type="GO" id="GO:0006629">
    <property type="term" value="P:lipid metabolic process"/>
    <property type="evidence" value="ECO:0007669"/>
    <property type="project" value="InterPro"/>
</dbReference>
<sequence length="465" mass="50277">MRVRAAGLGGLLLSVLLVQALALPWPYNNVPSIDSLEGDMCNIYGEAALPFAANNFCNGTGFTTPGLLGYRCDVLALAEHTFQSFSKPNATCPAAKQTRAANVSLNGTAIPWPLSDQRPLPANLPASLLAAEGPSMYWHWKNLYNFELWAPCAATNASKTQTSGWVRMGNSSLEWLRPVGWRVLSTLWVKDGLAQAGVTWPFATVLLKGKQLVILIRGTETYADWLTDFTYNENKTGTLSLPGATHQGFTALANTLWSIGLRAALFTNVVEGSVTSVSVAGHSLGAGVSQLVAYAAQDYLRHRSRSANVKVDAYLFAPPNAGDATWAAGFNKLVNARRFPFIYDIIPQVPCTPTMAACKNTVVPNPNPNGTWPYTTVGGTLQLLPAGMPSQAAQWGMLSKMYPCQLERFVLATHICSYNCYFSQYVSDKNNTCLLWNTTTTSAGGVGTYCSQYPVTSGPQYPFTP</sequence>
<organism evidence="3 5">
    <name type="scientific">Tetradesmus obliquus</name>
    <name type="common">Green alga</name>
    <name type="synonym">Acutodesmus obliquus</name>
    <dbReference type="NCBI Taxonomy" id="3088"/>
    <lineage>
        <taxon>Eukaryota</taxon>
        <taxon>Viridiplantae</taxon>
        <taxon>Chlorophyta</taxon>
        <taxon>core chlorophytes</taxon>
        <taxon>Chlorophyceae</taxon>
        <taxon>CS clade</taxon>
        <taxon>Sphaeropleales</taxon>
        <taxon>Scenedesmaceae</taxon>
        <taxon>Tetradesmus</taxon>
    </lineage>
</organism>
<protein>
    <recommendedName>
        <fullName evidence="2">Fungal lipase-type domain-containing protein</fullName>
    </recommendedName>
</protein>
<reference evidence="3 5" key="1">
    <citation type="submission" date="2016-10" db="EMBL/GenBank/DDBJ databases">
        <authorList>
            <person name="Cai Z."/>
        </authorList>
    </citation>
    <scope>NUCLEOTIDE SEQUENCE [LARGE SCALE GENOMIC DNA]</scope>
</reference>
<dbReference type="AlphaFoldDB" id="A0A383V544"/>
<dbReference type="InterPro" id="IPR051218">
    <property type="entry name" value="Sec_MonoDiacylglyc_Lipase"/>
</dbReference>
<dbReference type="SUPFAM" id="SSF53474">
    <property type="entry name" value="alpha/beta-Hydrolases"/>
    <property type="match status" value="1"/>
</dbReference>
<dbReference type="EMBL" id="FNXT01001279">
    <property type="protein sequence ID" value="SZX77251.1"/>
    <property type="molecule type" value="Genomic_DNA"/>
</dbReference>
<evidence type="ECO:0000313" key="3">
    <source>
        <dbReference type="EMBL" id="SZX59839.1"/>
    </source>
</evidence>
<feature type="domain" description="Fungal lipase-type" evidence="2">
    <location>
        <begin position="213"/>
        <end position="351"/>
    </location>
</feature>
<keyword evidence="5" id="KW-1185">Reference proteome</keyword>
<dbReference type="Gene3D" id="3.40.50.1820">
    <property type="entry name" value="alpha/beta hydrolase"/>
    <property type="match status" value="1"/>
</dbReference>
<evidence type="ECO:0000313" key="4">
    <source>
        <dbReference type="EMBL" id="SZX77251.1"/>
    </source>
</evidence>
<evidence type="ECO:0000313" key="5">
    <source>
        <dbReference type="Proteomes" id="UP000256970"/>
    </source>
</evidence>
<evidence type="ECO:0000259" key="2">
    <source>
        <dbReference type="Pfam" id="PF01764"/>
    </source>
</evidence>
<dbReference type="PANTHER" id="PTHR45856">
    <property type="entry name" value="ALPHA/BETA-HYDROLASES SUPERFAMILY PROTEIN"/>
    <property type="match status" value="1"/>
</dbReference>
<dbReference type="CDD" id="cd00519">
    <property type="entry name" value="Lipase_3"/>
    <property type="match status" value="1"/>
</dbReference>
<name>A0A383V544_TETOB</name>
<accession>A0A383V544</accession>
<dbReference type="InterPro" id="IPR002921">
    <property type="entry name" value="Fungal_lipase-type"/>
</dbReference>
<dbReference type="EMBL" id="FNXT01000027">
    <property type="protein sequence ID" value="SZX59839.1"/>
    <property type="molecule type" value="Genomic_DNA"/>
</dbReference>